<name>A0A834T1J7_9FABA</name>
<accession>A0A834T1J7</accession>
<evidence type="ECO:0000313" key="1">
    <source>
        <dbReference type="EMBL" id="KAF7814778.1"/>
    </source>
</evidence>
<dbReference type="Proteomes" id="UP000634136">
    <property type="component" value="Unassembled WGS sequence"/>
</dbReference>
<evidence type="ECO:0000313" key="2">
    <source>
        <dbReference type="Proteomes" id="UP000634136"/>
    </source>
</evidence>
<dbReference type="AlphaFoldDB" id="A0A834T1J7"/>
<dbReference type="EMBL" id="JAAIUW010000009">
    <property type="protein sequence ID" value="KAF7814778.1"/>
    <property type="molecule type" value="Genomic_DNA"/>
</dbReference>
<reference evidence="1" key="1">
    <citation type="submission" date="2020-09" db="EMBL/GenBank/DDBJ databases">
        <title>Genome-Enabled Discovery of Anthraquinone Biosynthesis in Senna tora.</title>
        <authorList>
            <person name="Kang S.-H."/>
            <person name="Pandey R.P."/>
            <person name="Lee C.-M."/>
            <person name="Sim J.-S."/>
            <person name="Jeong J.-T."/>
            <person name="Choi B.-S."/>
            <person name="Jung M."/>
            <person name="Ginzburg D."/>
            <person name="Zhao K."/>
            <person name="Won S.Y."/>
            <person name="Oh T.-J."/>
            <person name="Yu Y."/>
            <person name="Kim N.-H."/>
            <person name="Lee O.R."/>
            <person name="Lee T.-H."/>
            <person name="Bashyal P."/>
            <person name="Kim T.-S."/>
            <person name="Lee W.-H."/>
            <person name="Kawkins C."/>
            <person name="Kim C.-K."/>
            <person name="Kim J.S."/>
            <person name="Ahn B.O."/>
            <person name="Rhee S.Y."/>
            <person name="Sohng J.K."/>
        </authorList>
    </citation>
    <scope>NUCLEOTIDE SEQUENCE</scope>
    <source>
        <tissue evidence="1">Leaf</tissue>
    </source>
</reference>
<sequence>MASSCIGESRAVLVVGIRNTYCECDIRARIMISKSERNQNRLYATCAKYPKFNYYVWLTPRRVGDCEPSNQDTNNSEQSPIDNVDFVMLEARFVVVCSLVISVQQVLCTICELNADPSEACSFNPGVMECSLHLEPPNYYDHEVEDKMMNHLLVLHLQPPFLVQQRLPFPVQVSFSVPWSNVSQSIDDVYK</sequence>
<protein>
    <submittedName>
        <fullName evidence="1">Uncharacterized protein</fullName>
    </submittedName>
</protein>
<gene>
    <name evidence="1" type="ORF">G2W53_028747</name>
</gene>
<keyword evidence="2" id="KW-1185">Reference proteome</keyword>
<dbReference type="OrthoDB" id="2009526at2759"/>
<organism evidence="1 2">
    <name type="scientific">Senna tora</name>
    <dbReference type="NCBI Taxonomy" id="362788"/>
    <lineage>
        <taxon>Eukaryota</taxon>
        <taxon>Viridiplantae</taxon>
        <taxon>Streptophyta</taxon>
        <taxon>Embryophyta</taxon>
        <taxon>Tracheophyta</taxon>
        <taxon>Spermatophyta</taxon>
        <taxon>Magnoliopsida</taxon>
        <taxon>eudicotyledons</taxon>
        <taxon>Gunneridae</taxon>
        <taxon>Pentapetalae</taxon>
        <taxon>rosids</taxon>
        <taxon>fabids</taxon>
        <taxon>Fabales</taxon>
        <taxon>Fabaceae</taxon>
        <taxon>Caesalpinioideae</taxon>
        <taxon>Cassia clade</taxon>
        <taxon>Senna</taxon>
    </lineage>
</organism>
<comment type="caution">
    <text evidence="1">The sequence shown here is derived from an EMBL/GenBank/DDBJ whole genome shotgun (WGS) entry which is preliminary data.</text>
</comment>
<proteinExistence type="predicted"/>